<dbReference type="InterPro" id="IPR025665">
    <property type="entry name" value="Beta-barrel_OMP_2"/>
</dbReference>
<feature type="domain" description="Outer membrane protein beta-barrel" evidence="1">
    <location>
        <begin position="19"/>
        <end position="169"/>
    </location>
</feature>
<gene>
    <name evidence="2" type="ORF">ACFOY0_24235</name>
</gene>
<dbReference type="Pfam" id="PF13568">
    <property type="entry name" value="OMP_b-brl_2"/>
    <property type="match status" value="1"/>
</dbReference>
<keyword evidence="3" id="KW-1185">Reference proteome</keyword>
<comment type="caution">
    <text evidence="2">The sequence shown here is derived from an EMBL/GenBank/DDBJ whole genome shotgun (WGS) entry which is preliminary data.</text>
</comment>
<organism evidence="2 3">
    <name type="scientific">Flavobacterium quisquiliarum</name>
    <dbReference type="NCBI Taxonomy" id="1834436"/>
    <lineage>
        <taxon>Bacteria</taxon>
        <taxon>Pseudomonadati</taxon>
        <taxon>Bacteroidota</taxon>
        <taxon>Flavobacteriia</taxon>
        <taxon>Flavobacteriales</taxon>
        <taxon>Flavobacteriaceae</taxon>
        <taxon>Flavobacterium</taxon>
    </lineage>
</organism>
<evidence type="ECO:0000259" key="1">
    <source>
        <dbReference type="Pfam" id="PF13568"/>
    </source>
</evidence>
<dbReference type="EMBL" id="JBHSCO010000008">
    <property type="protein sequence ID" value="MFC4394122.1"/>
    <property type="molecule type" value="Genomic_DNA"/>
</dbReference>
<dbReference type="Proteomes" id="UP001595719">
    <property type="component" value="Unassembled WGS sequence"/>
</dbReference>
<accession>A0ABV8WD66</accession>
<evidence type="ECO:0000313" key="2">
    <source>
        <dbReference type="EMBL" id="MFC4394122.1"/>
    </source>
</evidence>
<sequence>MNKKNVLFIIVFFAVLNIQAQISVKPGLRGGFSFSTISEMHADYKTDFYVGGFTDIKITKIYSLQPEINYSRQGSNNVARNYYDETSQTNKVEYLDLDINYLSLSILNKFTLPQGIQFQAGPTLDILLNDNLAVRKAQNDLGLVLGIAYALPSGLTFEARFKKGLLDVLSSDYYQNDSNNYYLFGDYNTNMNFQLGISYTFKTK</sequence>
<reference evidence="3" key="1">
    <citation type="journal article" date="2019" name="Int. J. Syst. Evol. Microbiol.">
        <title>The Global Catalogue of Microorganisms (GCM) 10K type strain sequencing project: providing services to taxonomists for standard genome sequencing and annotation.</title>
        <authorList>
            <consortium name="The Broad Institute Genomics Platform"/>
            <consortium name="The Broad Institute Genome Sequencing Center for Infectious Disease"/>
            <person name="Wu L."/>
            <person name="Ma J."/>
        </authorList>
    </citation>
    <scope>NUCLEOTIDE SEQUENCE [LARGE SCALE GENOMIC DNA]</scope>
    <source>
        <strain evidence="3">CGMCC 1.15345</strain>
    </source>
</reference>
<evidence type="ECO:0000313" key="3">
    <source>
        <dbReference type="Proteomes" id="UP001595719"/>
    </source>
</evidence>
<dbReference type="RefSeq" id="WP_179000888.1">
    <property type="nucleotide sequence ID" value="NZ_JBHSCO010000008.1"/>
</dbReference>
<proteinExistence type="predicted"/>
<protein>
    <submittedName>
        <fullName evidence="2">Outer membrane beta-barrel protein</fullName>
    </submittedName>
</protein>
<name>A0ABV8WD66_9FLAO</name>